<protein>
    <recommendedName>
        <fullName evidence="1">Phasin domain-containing protein</fullName>
    </recommendedName>
</protein>
<dbReference type="AlphaFoldDB" id="A0A512C041"/>
<sequence>MVRSGVSTASEVAQRTTDQVTEAFGAARLRTQHLIERATQNLQAVTQSSAILAGGIQEASGECLKMVQERMHKNLEGVKALVRCRTLSEFLAVQSSLLRDNLELTLTNSRRIAGLSARVTDNATRTATAQIERSASRAA</sequence>
<feature type="domain" description="Phasin" evidence="1">
    <location>
        <begin position="34"/>
        <end position="131"/>
    </location>
</feature>
<name>A0A512C041_9HYPH</name>
<dbReference type="Proteomes" id="UP000321085">
    <property type="component" value="Unassembled WGS sequence"/>
</dbReference>
<accession>A0A512C041</accession>
<keyword evidence="3" id="KW-1185">Reference proteome</keyword>
<evidence type="ECO:0000313" key="2">
    <source>
        <dbReference type="EMBL" id="GEO17581.1"/>
    </source>
</evidence>
<evidence type="ECO:0000313" key="3">
    <source>
        <dbReference type="Proteomes" id="UP000321085"/>
    </source>
</evidence>
<organism evidence="2 3">
    <name type="scientific">Microvirga aerophila</name>
    <dbReference type="NCBI Taxonomy" id="670291"/>
    <lineage>
        <taxon>Bacteria</taxon>
        <taxon>Pseudomonadati</taxon>
        <taxon>Pseudomonadota</taxon>
        <taxon>Alphaproteobacteria</taxon>
        <taxon>Hyphomicrobiales</taxon>
        <taxon>Methylobacteriaceae</taxon>
        <taxon>Microvirga</taxon>
    </lineage>
</organism>
<dbReference type="EMBL" id="BJYU01000112">
    <property type="protein sequence ID" value="GEO17581.1"/>
    <property type="molecule type" value="Genomic_DNA"/>
</dbReference>
<dbReference type="Pfam" id="PF09361">
    <property type="entry name" value="Phasin_2"/>
    <property type="match status" value="1"/>
</dbReference>
<comment type="caution">
    <text evidence="2">The sequence shown here is derived from an EMBL/GenBank/DDBJ whole genome shotgun (WGS) entry which is preliminary data.</text>
</comment>
<gene>
    <name evidence="2" type="ORF">MAE02_52770</name>
</gene>
<evidence type="ECO:0000259" key="1">
    <source>
        <dbReference type="Pfam" id="PF09361"/>
    </source>
</evidence>
<reference evidence="2 3" key="1">
    <citation type="submission" date="2019-07" db="EMBL/GenBank/DDBJ databases">
        <title>Whole genome shotgun sequence of Microvirga aerophila NBRC 106136.</title>
        <authorList>
            <person name="Hosoyama A."/>
            <person name="Uohara A."/>
            <person name="Ohji S."/>
            <person name="Ichikawa N."/>
        </authorList>
    </citation>
    <scope>NUCLEOTIDE SEQUENCE [LARGE SCALE GENOMIC DNA]</scope>
    <source>
        <strain evidence="2 3">NBRC 106136</strain>
    </source>
</reference>
<proteinExistence type="predicted"/>
<dbReference type="InterPro" id="IPR018968">
    <property type="entry name" value="Phasin"/>
</dbReference>